<dbReference type="EC" id="4.2.-.-" evidence="4"/>
<dbReference type="Pfam" id="PF04073">
    <property type="entry name" value="tRNA_edit"/>
    <property type="match status" value="1"/>
</dbReference>
<dbReference type="NCBIfam" id="TIGR00011">
    <property type="entry name" value="YbaK_EbsC"/>
    <property type="match status" value="1"/>
</dbReference>
<name>A0A948X2D5_9BACT</name>
<feature type="domain" description="YbaK/aminoacyl-tRNA synthetase-associated" evidence="5">
    <location>
        <begin position="37"/>
        <end position="150"/>
    </location>
</feature>
<dbReference type="AlphaFoldDB" id="A0A948X2D5"/>
<evidence type="ECO:0000259" key="5">
    <source>
        <dbReference type="Pfam" id="PF04073"/>
    </source>
</evidence>
<dbReference type="PANTHER" id="PTHR30411:SF0">
    <property type="entry name" value="CYS-TRNA(PRO)_CYS-TRNA(CYS) DEACYLASE YBAK"/>
    <property type="match status" value="1"/>
</dbReference>
<dbReference type="InterPro" id="IPR036754">
    <property type="entry name" value="YbaK/aa-tRNA-synt-asso_dom_sf"/>
</dbReference>
<protein>
    <recommendedName>
        <fullName evidence="4">Cys-tRNA(Pro)/Cys-tRNA(Cys) deacylase</fullName>
        <ecNumber evidence="4">4.2.-.-</ecNumber>
    </recommendedName>
</protein>
<gene>
    <name evidence="6" type="primary">ybaK</name>
    <name evidence="6" type="ORF">H9928_06880</name>
</gene>
<dbReference type="CDD" id="cd00002">
    <property type="entry name" value="YbaK_deacylase"/>
    <property type="match status" value="1"/>
</dbReference>
<reference evidence="6" key="2">
    <citation type="submission" date="2021-04" db="EMBL/GenBank/DDBJ databases">
        <authorList>
            <person name="Gilroy R."/>
        </authorList>
    </citation>
    <scope>NUCLEOTIDE SEQUENCE</scope>
    <source>
        <strain evidence="6">8470</strain>
    </source>
</reference>
<dbReference type="PIRSF" id="PIRSF006181">
    <property type="entry name" value="EbsC_YbaK"/>
    <property type="match status" value="1"/>
</dbReference>
<comment type="similarity">
    <text evidence="1 4">Belongs to the prolyl-tRNA editing family. YbaK/EbsC subfamily.</text>
</comment>
<dbReference type="PANTHER" id="PTHR30411">
    <property type="entry name" value="CYTOPLASMIC PROTEIN"/>
    <property type="match status" value="1"/>
</dbReference>
<dbReference type="GO" id="GO:0016829">
    <property type="term" value="F:lyase activity"/>
    <property type="evidence" value="ECO:0007669"/>
    <property type="project" value="UniProtKB-KW"/>
</dbReference>
<evidence type="ECO:0000256" key="4">
    <source>
        <dbReference type="PIRNR" id="PIRNR006181"/>
    </source>
</evidence>
<evidence type="ECO:0000256" key="3">
    <source>
        <dbReference type="ARBA" id="ARBA00023239"/>
    </source>
</evidence>
<keyword evidence="2 4" id="KW-0648">Protein biosynthesis</keyword>
<dbReference type="GO" id="GO:0006412">
    <property type="term" value="P:translation"/>
    <property type="evidence" value="ECO:0007669"/>
    <property type="project" value="UniProtKB-KW"/>
</dbReference>
<dbReference type="InterPro" id="IPR007214">
    <property type="entry name" value="YbaK/aa-tRNA-synth-assoc-dom"/>
</dbReference>
<keyword evidence="3 4" id="KW-0456">Lyase</keyword>
<organism evidence="6 7">
    <name type="scientific">Candidatus Phocaeicola excrementipullorum</name>
    <dbReference type="NCBI Taxonomy" id="2838731"/>
    <lineage>
        <taxon>Bacteria</taxon>
        <taxon>Pseudomonadati</taxon>
        <taxon>Bacteroidota</taxon>
        <taxon>Bacteroidia</taxon>
        <taxon>Bacteroidales</taxon>
        <taxon>Bacteroidaceae</taxon>
        <taxon>Phocaeicola</taxon>
    </lineage>
</organism>
<evidence type="ECO:0000313" key="6">
    <source>
        <dbReference type="EMBL" id="MBU3856260.1"/>
    </source>
</evidence>
<dbReference type="SUPFAM" id="SSF55826">
    <property type="entry name" value="YbaK/ProRS associated domain"/>
    <property type="match status" value="1"/>
</dbReference>
<dbReference type="GO" id="GO:0002161">
    <property type="term" value="F:aminoacyl-tRNA deacylase activity"/>
    <property type="evidence" value="ECO:0007669"/>
    <property type="project" value="InterPro"/>
</dbReference>
<proteinExistence type="inferred from homology"/>
<dbReference type="InterPro" id="IPR004369">
    <property type="entry name" value="Prolyl-tRNA_editing_YbaK/EbsC"/>
</dbReference>
<accession>A0A948X2D5</accession>
<reference evidence="6" key="1">
    <citation type="journal article" date="2021" name="PeerJ">
        <title>Extensive microbial diversity within the chicken gut microbiome revealed by metagenomics and culture.</title>
        <authorList>
            <person name="Gilroy R."/>
            <person name="Ravi A."/>
            <person name="Getino M."/>
            <person name="Pursley I."/>
            <person name="Horton D.L."/>
            <person name="Alikhan N.F."/>
            <person name="Baker D."/>
            <person name="Gharbi K."/>
            <person name="Hall N."/>
            <person name="Watson M."/>
            <person name="Adriaenssens E.M."/>
            <person name="Foster-Nyarko E."/>
            <person name="Jarju S."/>
            <person name="Secka A."/>
            <person name="Antonio M."/>
            <person name="Oren A."/>
            <person name="Chaudhuri R.R."/>
            <person name="La Ragione R."/>
            <person name="Hildebrand F."/>
            <person name="Pallen M.J."/>
        </authorList>
    </citation>
    <scope>NUCLEOTIDE SEQUENCE</scope>
    <source>
        <strain evidence="6">8470</strain>
    </source>
</reference>
<dbReference type="EMBL" id="JAHLFJ010000068">
    <property type="protein sequence ID" value="MBU3856260.1"/>
    <property type="molecule type" value="Genomic_DNA"/>
</dbReference>
<dbReference type="Gene3D" id="3.90.960.10">
    <property type="entry name" value="YbaK/aminoacyl-tRNA synthetase-associated domain"/>
    <property type="match status" value="1"/>
</dbReference>
<evidence type="ECO:0000313" key="7">
    <source>
        <dbReference type="Proteomes" id="UP000784286"/>
    </source>
</evidence>
<dbReference type="Proteomes" id="UP000784286">
    <property type="component" value="Unassembled WGS sequence"/>
</dbReference>
<comment type="caution">
    <text evidence="6">The sequence shown here is derived from an EMBL/GenBank/DDBJ whole genome shotgun (WGS) entry which is preliminary data.</text>
</comment>
<evidence type="ECO:0000256" key="2">
    <source>
        <dbReference type="ARBA" id="ARBA00022917"/>
    </source>
</evidence>
<evidence type="ECO:0000256" key="1">
    <source>
        <dbReference type="ARBA" id="ARBA00009798"/>
    </source>
</evidence>
<sequence length="163" mass="18049">MSKEKIAKTNAARLLDRDKIKYELVPYEVDENDLSCIHVAATLGENIEQVFKTLVLHGDKSGYFVCVIPGEHEIDLKLAAKVSGNKKCDLIPVKELLPLTGYIRGGCSPIGMKKHFPTYIHHTCNDYPYIYVSAGMRGLQVKLAPADLVKVSQAQVCTLFGVE</sequence>